<dbReference type="PANTHER" id="PTHR30576:SF10">
    <property type="entry name" value="SLL5057 PROTEIN"/>
    <property type="match status" value="1"/>
</dbReference>
<dbReference type="GO" id="GO:0016740">
    <property type="term" value="F:transferase activity"/>
    <property type="evidence" value="ECO:0007669"/>
    <property type="project" value="UniProtKB-KW"/>
</dbReference>
<protein>
    <submittedName>
        <fullName evidence="6">Sugar transferase</fullName>
    </submittedName>
</protein>
<keyword evidence="2" id="KW-0270">Exopolysaccharide synthesis</keyword>
<name>A0ABX8WGA2_9HYPH</name>
<dbReference type="Pfam" id="PF02397">
    <property type="entry name" value="Bac_transf"/>
    <property type="match status" value="1"/>
</dbReference>
<dbReference type="EMBL" id="CP080590">
    <property type="protein sequence ID" value="QYO77788.1"/>
    <property type="molecule type" value="Genomic_DNA"/>
</dbReference>
<sequence>MRIAISGASGRIGRQLVPHLLARGIVPLLVGRDPRRLQTMFPECPSAGYKDLATSLDGVDLFVHMAAINNDSDESAASFEAVNVDLAAQVCAAAADAGVDRFVYVSSLHALDENSASDYARTKRLGADQVLSNPGIDVRVVYLPAIAGERFSGKLSLLNHLPRQVGRAMAYILSAFRPTLSLSKVMPLFVDPAFFTDKENRVVLTQRQANNLVYRGAKRAVDLGFALAILVFFWWLLAIIWIVVCTTSRGPGLFRQIRVGRGGKTFTCYKFRTMYLSTPQAATHEISQAAVTDFGSFLRRTKLDELPQIFNIFANQMSLVGPRPCLPSQKELILERQRRGVLDALPGITGLAQVNNIDMADPQLLSRYDQAYVQRQSLLLDLQIIWQTLFGAGAGDRVAV</sequence>
<keyword evidence="3" id="KW-0472">Membrane</keyword>
<keyword evidence="3" id="KW-0812">Transmembrane</keyword>
<dbReference type="SUPFAM" id="SSF51735">
    <property type="entry name" value="NAD(P)-binding Rossmann-fold domains"/>
    <property type="match status" value="1"/>
</dbReference>
<dbReference type="PANTHER" id="PTHR30576">
    <property type="entry name" value="COLANIC BIOSYNTHESIS UDP-GLUCOSE LIPID CARRIER TRANSFERASE"/>
    <property type="match status" value="1"/>
</dbReference>
<dbReference type="Pfam" id="PF13460">
    <property type="entry name" value="NAD_binding_10"/>
    <property type="match status" value="1"/>
</dbReference>
<keyword evidence="6" id="KW-0808">Transferase</keyword>
<reference evidence="6 7" key="1">
    <citation type="submission" date="2021-08" db="EMBL/GenBank/DDBJ databases">
        <title>Devosia salina sp. nov., isolated from the South China Sea sediment.</title>
        <authorList>
            <person name="Zhou Z."/>
        </authorList>
    </citation>
    <scope>NUCLEOTIDE SEQUENCE [LARGE SCALE GENOMIC DNA]</scope>
    <source>
        <strain evidence="6 7">SCS-3</strain>
    </source>
</reference>
<evidence type="ECO:0000259" key="4">
    <source>
        <dbReference type="Pfam" id="PF02397"/>
    </source>
</evidence>
<keyword evidence="7" id="KW-1185">Reference proteome</keyword>
<feature type="transmembrane region" description="Helical" evidence="3">
    <location>
        <begin position="223"/>
        <end position="244"/>
    </location>
</feature>
<dbReference type="RefSeq" id="WP_220306242.1">
    <property type="nucleotide sequence ID" value="NZ_CP080590.1"/>
</dbReference>
<dbReference type="Proteomes" id="UP000825799">
    <property type="component" value="Chromosome"/>
</dbReference>
<dbReference type="Gene3D" id="3.40.50.720">
    <property type="entry name" value="NAD(P)-binding Rossmann-like Domain"/>
    <property type="match status" value="1"/>
</dbReference>
<feature type="domain" description="NAD(P)-binding" evidence="5">
    <location>
        <begin position="7"/>
        <end position="147"/>
    </location>
</feature>
<dbReference type="InterPro" id="IPR016040">
    <property type="entry name" value="NAD(P)-bd_dom"/>
</dbReference>
<evidence type="ECO:0000313" key="7">
    <source>
        <dbReference type="Proteomes" id="UP000825799"/>
    </source>
</evidence>
<evidence type="ECO:0000256" key="2">
    <source>
        <dbReference type="ARBA" id="ARBA00023169"/>
    </source>
</evidence>
<evidence type="ECO:0000256" key="3">
    <source>
        <dbReference type="SAM" id="Phobius"/>
    </source>
</evidence>
<dbReference type="InterPro" id="IPR036291">
    <property type="entry name" value="NAD(P)-bd_dom_sf"/>
</dbReference>
<evidence type="ECO:0000313" key="6">
    <source>
        <dbReference type="EMBL" id="QYO77788.1"/>
    </source>
</evidence>
<comment type="similarity">
    <text evidence="1">Belongs to the bacterial sugar transferase family.</text>
</comment>
<dbReference type="InterPro" id="IPR003362">
    <property type="entry name" value="Bact_transf"/>
</dbReference>
<proteinExistence type="inferred from homology"/>
<accession>A0ABX8WGA2</accession>
<evidence type="ECO:0000259" key="5">
    <source>
        <dbReference type="Pfam" id="PF13460"/>
    </source>
</evidence>
<evidence type="ECO:0000256" key="1">
    <source>
        <dbReference type="ARBA" id="ARBA00006464"/>
    </source>
</evidence>
<keyword evidence="3" id="KW-1133">Transmembrane helix</keyword>
<gene>
    <name evidence="6" type="ORF">K1X15_04255</name>
</gene>
<feature type="domain" description="Bacterial sugar transferase" evidence="4">
    <location>
        <begin position="218"/>
        <end position="390"/>
    </location>
</feature>
<organism evidence="6 7">
    <name type="scientific">Devosia salina</name>
    <dbReference type="NCBI Taxonomy" id="2860336"/>
    <lineage>
        <taxon>Bacteria</taxon>
        <taxon>Pseudomonadati</taxon>
        <taxon>Pseudomonadota</taxon>
        <taxon>Alphaproteobacteria</taxon>
        <taxon>Hyphomicrobiales</taxon>
        <taxon>Devosiaceae</taxon>
        <taxon>Devosia</taxon>
    </lineage>
</organism>